<reference evidence="2" key="1">
    <citation type="submission" date="2018-08" db="EMBL/GenBank/DDBJ databases">
        <authorList>
            <person name="Showalter R."/>
            <person name="Adat I."/>
            <person name="Raab R."/>
            <person name="Temple L."/>
        </authorList>
    </citation>
    <scope>NUCLEOTIDE SEQUENCE [LARGE SCALE GENOMIC DNA]</scope>
</reference>
<accession>A0A386K6R8</accession>
<keyword evidence="2" id="KW-1185">Reference proteome</keyword>
<name>A0A386K6R8_9CAUD</name>
<dbReference type="Proteomes" id="UP000281415">
    <property type="component" value="Segment"/>
</dbReference>
<sequence>MGNYYISTCHDCKETVMWSKCPEEWAEINHIAAFCHFHEGHDTQLFGDYDDESYNRAYSEEYHDFGICDPDEYIPLQIKKQVKGEAE</sequence>
<gene>
    <name evidence="1" type="ORF">Ray17_7</name>
</gene>
<evidence type="ECO:0000313" key="2">
    <source>
        <dbReference type="Proteomes" id="UP000281415"/>
    </source>
</evidence>
<proteinExistence type="predicted"/>
<organism evidence="1 2">
    <name type="scientific">Bacillus phage Ray17</name>
    <dbReference type="NCBI Taxonomy" id="2315627"/>
    <lineage>
        <taxon>Viruses</taxon>
        <taxon>Duplodnaviria</taxon>
        <taxon>Heunggongvirae</taxon>
        <taxon>Uroviricota</taxon>
        <taxon>Caudoviricetes</taxon>
        <taxon>Trautnerviridae</taxon>
        <taxon>Polsinellivirinae</taxon>
        <taxon>Splendidredvirus</taxon>
        <taxon>Splendidredvirus ray17</taxon>
    </lineage>
</organism>
<evidence type="ECO:0000313" key="1">
    <source>
        <dbReference type="EMBL" id="AYD80908.1"/>
    </source>
</evidence>
<protein>
    <submittedName>
        <fullName evidence="1">Uncharacterized protein</fullName>
    </submittedName>
</protein>
<dbReference type="EMBL" id="MH752385">
    <property type="protein sequence ID" value="AYD80908.1"/>
    <property type="molecule type" value="Genomic_DNA"/>
</dbReference>